<keyword evidence="2" id="KW-1185">Reference proteome</keyword>
<comment type="caution">
    <text evidence="1">The sequence shown here is derived from an EMBL/GenBank/DDBJ whole genome shotgun (WGS) entry which is preliminary data.</text>
</comment>
<sequence length="403" mass="46649">MSFDSIDSLIDAFDSCEYMTQEDEYFEDSNSTAESSGNERVDCHETIKTCRGIKICEIADMNLVKTPYYNINPDLDLNFHDNNNLLNEENQIKTNTIGNQDENILNEDYIIQKESSRGDVEIMKPFIGCNRWQPGQKNHRVQKIRPGCNIELLKDLFDNNGIITSYEDDSACRTIISASSTKTHKHIYQNKATKLKLKRLECEVKFIQYEPHDLKACLFIILYYKEVHKHYLPLPGKTPLHIQLTLKKLIEQEIERSTDISIKNICSDWISFYKTPWILASLTEAYTKMPINLWNSTLFDTNIAESVHASVNREGTKLKLRTAIIKIGIHNQFSIPKTHKDTSITQRKYNANKRKARTRIGSKNIEELSSNYAEGSKSVLERELALKERELDISIKEREVEIE</sequence>
<evidence type="ECO:0000313" key="2">
    <source>
        <dbReference type="Proteomes" id="UP000789702"/>
    </source>
</evidence>
<dbReference type="EMBL" id="CAJVPU010002370">
    <property type="protein sequence ID" value="CAG8499933.1"/>
    <property type="molecule type" value="Genomic_DNA"/>
</dbReference>
<organism evidence="1 2">
    <name type="scientific">Dentiscutata heterogama</name>
    <dbReference type="NCBI Taxonomy" id="1316150"/>
    <lineage>
        <taxon>Eukaryota</taxon>
        <taxon>Fungi</taxon>
        <taxon>Fungi incertae sedis</taxon>
        <taxon>Mucoromycota</taxon>
        <taxon>Glomeromycotina</taxon>
        <taxon>Glomeromycetes</taxon>
        <taxon>Diversisporales</taxon>
        <taxon>Gigasporaceae</taxon>
        <taxon>Dentiscutata</taxon>
    </lineage>
</organism>
<proteinExistence type="predicted"/>
<evidence type="ECO:0000313" key="1">
    <source>
        <dbReference type="EMBL" id="CAG8499933.1"/>
    </source>
</evidence>
<reference evidence="1" key="1">
    <citation type="submission" date="2021-06" db="EMBL/GenBank/DDBJ databases">
        <authorList>
            <person name="Kallberg Y."/>
            <person name="Tangrot J."/>
            <person name="Rosling A."/>
        </authorList>
    </citation>
    <scope>NUCLEOTIDE SEQUENCE</scope>
    <source>
        <strain evidence="1">IL203A</strain>
    </source>
</reference>
<name>A0ACA9KXZ1_9GLOM</name>
<gene>
    <name evidence="1" type="ORF">DHETER_LOCUS2959</name>
</gene>
<protein>
    <submittedName>
        <fullName evidence="1">12595_t:CDS:1</fullName>
    </submittedName>
</protein>
<accession>A0ACA9KXZ1</accession>
<dbReference type="Proteomes" id="UP000789702">
    <property type="component" value="Unassembled WGS sequence"/>
</dbReference>